<dbReference type="Pfam" id="PF00512">
    <property type="entry name" value="HisKA"/>
    <property type="match status" value="1"/>
</dbReference>
<dbReference type="Gene3D" id="3.30.565.10">
    <property type="entry name" value="Histidine kinase-like ATPase, C-terminal domain"/>
    <property type="match status" value="1"/>
</dbReference>
<feature type="domain" description="HDOD" evidence="5">
    <location>
        <begin position="35"/>
        <end position="236"/>
    </location>
</feature>
<dbReference type="CDD" id="cd00082">
    <property type="entry name" value="HisKA"/>
    <property type="match status" value="1"/>
</dbReference>
<dbReference type="InterPro" id="IPR003661">
    <property type="entry name" value="HisK_dim/P_dom"/>
</dbReference>
<dbReference type="SUPFAM" id="SSF47384">
    <property type="entry name" value="Homodimeric domain of signal transducing histidine kinase"/>
    <property type="match status" value="1"/>
</dbReference>
<evidence type="ECO:0000259" key="5">
    <source>
        <dbReference type="PROSITE" id="PS51833"/>
    </source>
</evidence>
<dbReference type="EC" id="2.7.13.3" evidence="2"/>
<dbReference type="InterPro" id="IPR036890">
    <property type="entry name" value="HATPase_C_sf"/>
</dbReference>
<gene>
    <name evidence="6" type="ordered locus">PSMK_22590</name>
</gene>
<dbReference type="PROSITE" id="PS50109">
    <property type="entry name" value="HIS_KIN"/>
    <property type="match status" value="1"/>
</dbReference>
<feature type="domain" description="Histidine kinase" evidence="4">
    <location>
        <begin position="543"/>
        <end position="759"/>
    </location>
</feature>
<dbReference type="KEGG" id="phm:PSMK_22590"/>
<dbReference type="GO" id="GO:0000155">
    <property type="term" value="F:phosphorelay sensor kinase activity"/>
    <property type="evidence" value="ECO:0007669"/>
    <property type="project" value="InterPro"/>
</dbReference>
<dbReference type="SUPFAM" id="SSF55874">
    <property type="entry name" value="ATPase domain of HSP90 chaperone/DNA topoisomerase II/histidine kinase"/>
    <property type="match status" value="1"/>
</dbReference>
<keyword evidence="7" id="KW-1185">Reference proteome</keyword>
<dbReference type="PROSITE" id="PS51833">
    <property type="entry name" value="HDOD"/>
    <property type="match status" value="1"/>
</dbReference>
<dbReference type="Gene3D" id="1.10.287.130">
    <property type="match status" value="1"/>
</dbReference>
<dbReference type="Pfam" id="PF02518">
    <property type="entry name" value="HATPase_c"/>
    <property type="match status" value="1"/>
</dbReference>
<dbReference type="STRING" id="1142394.PSMK_22590"/>
<dbReference type="SMART" id="SM00387">
    <property type="entry name" value="HATPase_c"/>
    <property type="match status" value="1"/>
</dbReference>
<dbReference type="InterPro" id="IPR036097">
    <property type="entry name" value="HisK_dim/P_sf"/>
</dbReference>
<dbReference type="InterPro" id="IPR005467">
    <property type="entry name" value="His_kinase_dom"/>
</dbReference>
<dbReference type="OrthoDB" id="239518at2"/>
<evidence type="ECO:0000256" key="1">
    <source>
        <dbReference type="ARBA" id="ARBA00000085"/>
    </source>
</evidence>
<comment type="catalytic activity">
    <reaction evidence="1">
        <text>ATP + protein L-histidine = ADP + protein N-phospho-L-histidine.</text>
        <dbReference type="EC" id="2.7.13.3"/>
    </reaction>
</comment>
<dbReference type="InterPro" id="IPR003594">
    <property type="entry name" value="HATPase_dom"/>
</dbReference>
<dbReference type="SMART" id="SM00388">
    <property type="entry name" value="HisKA"/>
    <property type="match status" value="1"/>
</dbReference>
<dbReference type="eggNOG" id="COG1639">
    <property type="taxonomic scope" value="Bacteria"/>
</dbReference>
<proteinExistence type="predicted"/>
<accession>I0IGN0</accession>
<evidence type="ECO:0000256" key="2">
    <source>
        <dbReference type="ARBA" id="ARBA00012438"/>
    </source>
</evidence>
<dbReference type="RefSeq" id="WP_014437636.1">
    <property type="nucleotide sequence ID" value="NC_017080.1"/>
</dbReference>
<feature type="region of interest" description="Disordered" evidence="3">
    <location>
        <begin position="1"/>
        <end position="20"/>
    </location>
</feature>
<dbReference type="InterPro" id="IPR052340">
    <property type="entry name" value="RNase_Y/CdgJ"/>
</dbReference>
<dbReference type="PANTHER" id="PTHR33525">
    <property type="match status" value="1"/>
</dbReference>
<protein>
    <recommendedName>
        <fullName evidence="2">histidine kinase</fullName>
        <ecNumber evidence="2">2.7.13.3</ecNumber>
    </recommendedName>
</protein>
<dbReference type="HOGENOM" id="CLU_367172_0_0_0"/>
<organism evidence="6 7">
    <name type="scientific">Phycisphaera mikurensis (strain NBRC 102666 / KCTC 22515 / FYK2301M01)</name>
    <dbReference type="NCBI Taxonomy" id="1142394"/>
    <lineage>
        <taxon>Bacteria</taxon>
        <taxon>Pseudomonadati</taxon>
        <taxon>Planctomycetota</taxon>
        <taxon>Phycisphaerae</taxon>
        <taxon>Phycisphaerales</taxon>
        <taxon>Phycisphaeraceae</taxon>
        <taxon>Phycisphaera</taxon>
    </lineage>
</organism>
<dbReference type="Gene3D" id="1.10.3210.10">
    <property type="entry name" value="Hypothetical protein af1432"/>
    <property type="match status" value="1"/>
</dbReference>
<evidence type="ECO:0000313" key="6">
    <source>
        <dbReference type="EMBL" id="BAM04418.1"/>
    </source>
</evidence>
<dbReference type="PANTHER" id="PTHR33525:SF3">
    <property type="entry name" value="RIBONUCLEASE Y"/>
    <property type="match status" value="1"/>
</dbReference>
<evidence type="ECO:0000259" key="4">
    <source>
        <dbReference type="PROSITE" id="PS50109"/>
    </source>
</evidence>
<sequence length="759" mass="79056">MSHEPHQPAPSAASRADPGEKARRVELLLRRLSSLPTLPAVATRLLEISADEASEHGEVVRLIESDPAMSTAILQLLAKLDRTSQSRPASIERAVLSLGFRAVRDAALAVGVVSTLVPAASPSGGTGLELRGFWTHSIATAAAAERLAAAHPGGGVLARDAFLPGLLHDIGKLALQVALPEAYVRVVEAARRHGLAMADAELRVLGIDHQTAGRRLATLWGLPPVLVDVIWLHGTSPLAMPDLPHANLVHLVTAADRIVRTVHLGDSGSHDVPADPAATLEAIGFPPAGTEQALRGLPTEVQERLDAMGLGEAQPNDPMRGYAEAIRNAHGELLNTNRRLREAAAEAAQHGASVRSLEAFFQAAASARGAEATAAAVAVSAMGSMGADRCLLAAPSPDATLLGGGGEPEGWTVVGTGGTPTRAIEPAELGLAWPPTAGELAEALDDAEIASMRPVLLREPPAAGDRPDDVAPLAMLLLGGETAGVVPAVLTAAWRAALAAAAGRERADHANERLAVANRRLDAAQSAMAGREADARLREIAAGAAHEMNNPLAVVSGRTEQLTLMLDGEALPLARAAHQASRRLGDLVSALGLFSRPPAARRRATDVARLAADVVESVRASKPLRREQMEPLEIDLLAGAGLGSVEIDPDMLRRSLDELITNAVRSRPRSFITVKLGLEAAAGDAPAALLVEMIDDGAGMDDRTLRHATDPFFSRHEAGRSAGLGLSRVTVWAAAHSGEVRLRPHPGGGTVATLRLALP</sequence>
<evidence type="ECO:0000313" key="7">
    <source>
        <dbReference type="Proteomes" id="UP000007881"/>
    </source>
</evidence>
<dbReference type="eggNOG" id="COG4191">
    <property type="taxonomic scope" value="Bacteria"/>
</dbReference>
<keyword evidence="6" id="KW-0418">Kinase</keyword>
<dbReference type="Proteomes" id="UP000007881">
    <property type="component" value="Chromosome"/>
</dbReference>
<dbReference type="SMART" id="SM00471">
    <property type="entry name" value="HDc"/>
    <property type="match status" value="1"/>
</dbReference>
<dbReference type="InterPro" id="IPR003607">
    <property type="entry name" value="HD/PDEase_dom"/>
</dbReference>
<dbReference type="InterPro" id="IPR013976">
    <property type="entry name" value="HDOD"/>
</dbReference>
<name>I0IGN0_PHYMF</name>
<evidence type="ECO:0000256" key="3">
    <source>
        <dbReference type="SAM" id="MobiDB-lite"/>
    </source>
</evidence>
<keyword evidence="6" id="KW-0808">Transferase</keyword>
<dbReference type="Pfam" id="PF08668">
    <property type="entry name" value="HDOD"/>
    <property type="match status" value="1"/>
</dbReference>
<dbReference type="EMBL" id="AP012338">
    <property type="protein sequence ID" value="BAM04418.1"/>
    <property type="molecule type" value="Genomic_DNA"/>
</dbReference>
<dbReference type="SUPFAM" id="SSF109604">
    <property type="entry name" value="HD-domain/PDEase-like"/>
    <property type="match status" value="1"/>
</dbReference>
<reference evidence="6 7" key="1">
    <citation type="submission" date="2012-02" db="EMBL/GenBank/DDBJ databases">
        <title>Complete genome sequence of Phycisphaera mikurensis NBRC 102666.</title>
        <authorList>
            <person name="Ankai A."/>
            <person name="Hosoyama A."/>
            <person name="Terui Y."/>
            <person name="Sekine M."/>
            <person name="Fukai R."/>
            <person name="Kato Y."/>
            <person name="Nakamura S."/>
            <person name="Yamada-Narita S."/>
            <person name="Kawakoshi A."/>
            <person name="Fukunaga Y."/>
            <person name="Yamazaki S."/>
            <person name="Fujita N."/>
        </authorList>
    </citation>
    <scope>NUCLEOTIDE SEQUENCE [LARGE SCALE GENOMIC DNA]</scope>
    <source>
        <strain evidence="7">NBRC 102666 / KCTC 22515 / FYK2301M01</strain>
    </source>
</reference>
<dbReference type="AlphaFoldDB" id="I0IGN0"/>